<dbReference type="STRING" id="104452.A0A0L7KV36"/>
<dbReference type="PROSITE" id="PS50138">
    <property type="entry name" value="BRCA2_REPEAT"/>
    <property type="match status" value="12"/>
</dbReference>
<feature type="region of interest" description="Disordered" evidence="4">
    <location>
        <begin position="2005"/>
        <end position="2041"/>
    </location>
</feature>
<keyword evidence="8" id="KW-1185">Reference proteome</keyword>
<dbReference type="PANTHER" id="PTHR11289">
    <property type="entry name" value="BREAST CANCER TYPE 2 SUSCEPTIBILITY PROTEIN BRCA2"/>
    <property type="match status" value="1"/>
</dbReference>
<dbReference type="GO" id="GO:0006355">
    <property type="term" value="P:regulation of DNA-templated transcription"/>
    <property type="evidence" value="ECO:0007669"/>
    <property type="project" value="TreeGrafter"/>
</dbReference>
<dbReference type="Pfam" id="PF09169">
    <property type="entry name" value="BRCA-2_helical"/>
    <property type="match status" value="1"/>
</dbReference>
<accession>A0A0L7KV36</accession>
<dbReference type="SUPFAM" id="SSF50249">
    <property type="entry name" value="Nucleic acid-binding proteins"/>
    <property type="match status" value="2"/>
</dbReference>
<evidence type="ECO:0000256" key="4">
    <source>
        <dbReference type="SAM" id="MobiDB-lite"/>
    </source>
</evidence>
<dbReference type="EMBL" id="JTDY01005336">
    <property type="protein sequence ID" value="KOB67103.1"/>
    <property type="molecule type" value="Genomic_DNA"/>
</dbReference>
<dbReference type="Proteomes" id="UP000037510">
    <property type="component" value="Unassembled WGS sequence"/>
</dbReference>
<dbReference type="GO" id="GO:0000724">
    <property type="term" value="P:double-strand break repair via homologous recombination"/>
    <property type="evidence" value="ECO:0007669"/>
    <property type="project" value="InterPro"/>
</dbReference>
<reference evidence="7 8" key="1">
    <citation type="journal article" date="2015" name="Genome Biol. Evol.">
        <title>The genome of winter moth (Operophtera brumata) provides a genomic perspective on sexual dimorphism and phenology.</title>
        <authorList>
            <person name="Derks M.F."/>
            <person name="Smit S."/>
            <person name="Salis L."/>
            <person name="Schijlen E."/>
            <person name="Bossers A."/>
            <person name="Mateman C."/>
            <person name="Pijl A.S."/>
            <person name="de Ridder D."/>
            <person name="Groenen M.A."/>
            <person name="Visser M.E."/>
            <person name="Megens H.J."/>
        </authorList>
    </citation>
    <scope>NUCLEOTIDE SEQUENCE [LARGE SCALE GENOMIC DNA]</scope>
    <source>
        <strain evidence="7">WM2013NL</strain>
        <tissue evidence="7">Head and thorax</tissue>
    </source>
</reference>
<dbReference type="InterPro" id="IPR015252">
    <property type="entry name" value="BRCA2_hlx"/>
</dbReference>
<dbReference type="SUPFAM" id="SSF81872">
    <property type="entry name" value="BRCA2 helical domain"/>
    <property type="match status" value="1"/>
</dbReference>
<dbReference type="Gene3D" id="2.40.50.140">
    <property type="entry name" value="Nucleic acid-binding proteins"/>
    <property type="match status" value="3"/>
</dbReference>
<keyword evidence="2" id="KW-0227">DNA damage</keyword>
<evidence type="ECO:0000313" key="7">
    <source>
        <dbReference type="EMBL" id="KOB67103.1"/>
    </source>
</evidence>
<dbReference type="InterPro" id="IPR012340">
    <property type="entry name" value="NA-bd_OB-fold"/>
</dbReference>
<feature type="domain" description="Breast cancer type 2 susceptibility protein helical" evidence="6">
    <location>
        <begin position="1361"/>
        <end position="1414"/>
    </location>
</feature>
<evidence type="ECO:0000259" key="5">
    <source>
        <dbReference type="Pfam" id="PF09104"/>
    </source>
</evidence>
<evidence type="ECO:0000256" key="2">
    <source>
        <dbReference type="ARBA" id="ARBA00022763"/>
    </source>
</evidence>
<proteinExistence type="predicted"/>
<dbReference type="InterPro" id="IPR036315">
    <property type="entry name" value="BRCA2_hlx_sf"/>
</dbReference>
<dbReference type="InterPro" id="IPR015525">
    <property type="entry name" value="BRCA2"/>
</dbReference>
<dbReference type="InterPro" id="IPR002093">
    <property type="entry name" value="BRCA2_repeat"/>
</dbReference>
<evidence type="ECO:0000259" key="6">
    <source>
        <dbReference type="Pfam" id="PF09169"/>
    </source>
</evidence>
<evidence type="ECO:0000313" key="8">
    <source>
        <dbReference type="Proteomes" id="UP000037510"/>
    </source>
</evidence>
<evidence type="ECO:0000256" key="3">
    <source>
        <dbReference type="ARBA" id="ARBA00023204"/>
    </source>
</evidence>
<dbReference type="InterPro" id="IPR015188">
    <property type="entry name" value="BRCA2_OB_3"/>
</dbReference>
<name>A0A0L7KV36_OPEBR</name>
<feature type="non-terminal residue" evidence="7">
    <location>
        <position position="2041"/>
    </location>
</feature>
<keyword evidence="1" id="KW-0677">Repeat</keyword>
<evidence type="ECO:0000256" key="1">
    <source>
        <dbReference type="ARBA" id="ARBA00022737"/>
    </source>
</evidence>
<feature type="compositionally biased region" description="Polar residues" evidence="4">
    <location>
        <begin position="2027"/>
        <end position="2041"/>
    </location>
</feature>
<feature type="compositionally biased region" description="Polar residues" evidence="4">
    <location>
        <begin position="2005"/>
        <end position="2019"/>
    </location>
</feature>
<comment type="caution">
    <text evidence="7">The sequence shown here is derived from an EMBL/GenBank/DDBJ whole genome shotgun (WGS) entry which is preliminary data.</text>
</comment>
<dbReference type="Pfam" id="PF00634">
    <property type="entry name" value="BRCA2"/>
    <property type="match status" value="9"/>
</dbReference>
<keyword evidence="3" id="KW-0234">DNA repair</keyword>
<sequence length="2041" mass="233079">MDESNNFELIFKKNSANRPLALYNTTNVVNNSSIKPRDVLNSVYSQIRTIQLADGSSSKVVGKLLNGVKRSSFLPVNKLPVDNEVPHQTNRFETQCVSDTQLINIIEHAEALVTHKGMTQEFNTTFAHTNIGDRNSDVTLSHEKIDRENNEQLKIEELETIYTQSNVDETVLLHDTMEKDEYNETDHTQLDNIMELNRDVFELTSVGTLREMCDKVIKQNKSSEISVLHSDKCIENHCREVSRKLKDRDSQNIDPIHTETENEGKKKDNVIEANHTINLNNSMEFNNIDEERSPSPVLKMKTKCKITKMATPLVVSLESFEKFERLVLPHIDINEDDDICKHMINSQILGGELCLNTNEEVLFNRRGNLSPIIERISDIVAEKLIVINRSTDEILFSSDEETDYINKELKDLPLTAALETSFNDHSNVSEETMYVGFQTASNKSIQIYTESLQKAQHIFDKDENIDGTDFSLTELVDICDKKNLKHLSSPDLKVKDKIYSKVKAEESKSVMNKDSDITQSKLNDSTEHHKMIEVLKIKVPAVTGYDDTIKKPPEKQNFVGFKTASNKRIDLSDKALELGKKVFVDFDISEKFDSVDQHYLEPISEEAYVEAKVIVETYLSKNDPENDIDDKITDDMIIQEFENIEMSLEEKEQLDQMNRKCTEKILLPNESSQSNCKPEVTTFIGFKTANNKNIKISAQALAKTKIIFHDIDSENDKPVDDLEQKYDIQAADYLNQSSRSETAFAGFKTANVKDIQISEVALSKSSKTFMDIDSESPKKSEKYVENRNKHFEGFKTASNKRVDVSEQALLKSRKIFQEMEDGTKNCNDISSFSGFKTANNKAVTFTEESIARSKKLFEDFGKIMYQNAHDLPCENDPKDHNPTFKGFQTANKKPITVSVLALERSKKIFQDIDDSVSKTNTISESPFKGFQTASNKDVVVTKEALDASKKLLDKFKIDDSTCSFVGFKTASNKKIDISEEALAKCKKIFDDMDDLPTENLIIKATSTKSFGFQTANNKKVKISKKALEKTKTLFNDIEFQEQGNFKGFQTEESTKPFGFQTANNKQVQITKEALQNTKTLFNDIEFQEQGAFKGFQTASKKKVEVSKEAIEKSKAIFNDIELSDFKEQEFISVSHTTKKPDEVDENIDLEKHGGKLSGKSIFCFQMANFNTNLSKDAMKYSKNLLEDTSYNENKTSIDDICDRNTFIDRQIDSGNLESIINTQVLNNFEETLCTEDFKDSQRNSKRAGSPILFCPRAKRRKRFETPYKADNDKKSPDCIKNIATKNTTTPMIKFGENYKKNKICTLKDLTKFDSHGGKYIDPYIFNFNLDNILNFEFVSQRNEVTDNKISVEDIKNIFLKAVNRNLVPEGWLDNHLKLILWKLISYEIKFPDLSFLCTVQNVIDQLKYRYDKELYNAERPALRKIFEKDDVPTKTMLFGNSTRPARWHAKLGYTRAAILSHLSSVKVDGGKISRLRVFAARVYPLLYVEKFEDGSTVTRSERLELLHQIKYEAERELMMERIYEEVQKEFSDQLLQDHTCKYRERALQAIQDRIQERVARRNVVTVARVRVAGVQDGGRLEITKGTLYRERALHAIQGRIQETVRVAGVLDGGRLDITKGTLYRERALQAIQDRIQERVARRNVVTVSRVRVAGVQDGGRLRVAGVQDGGRLEITKGMLSIWKPNDAILELFKEGSWVEIMNVVPTAIRYSEIQISAGRQSVFRPTSSENELLPHLQSLTRTCFKISDVAQNPSMTTDYNEIDTVGIVFLIEPSNREFESNKNFQNVYLADADKNIICVNFWGGLKKFGYENILDTGQVVACANLQKRAGNNRKNIPQFRVTEFTFFTKTPKNVQARKMVDDLNKKLFSLDRRKLCDDCIEIKNNYAAIRCLNNYENESPYRFNKSDYSFARNKMFIDTPLGVKTHKNEDINLNLTGLDFESTFKQITQELSPKELLRKKKVNEKIAKLKMYGEPPRLSPITITNKSENAKKSYKSPLASVKSSVATSNLPTHSVSTINKLPEESPKTTLRNPLNSLNRTC</sequence>
<protein>
    <submittedName>
        <fullName evidence="7">Uncharacterized protein</fullName>
    </submittedName>
</protein>
<organism evidence="7 8">
    <name type="scientific">Operophtera brumata</name>
    <name type="common">Winter moth</name>
    <name type="synonym">Phalaena brumata</name>
    <dbReference type="NCBI Taxonomy" id="104452"/>
    <lineage>
        <taxon>Eukaryota</taxon>
        <taxon>Metazoa</taxon>
        <taxon>Ecdysozoa</taxon>
        <taxon>Arthropoda</taxon>
        <taxon>Hexapoda</taxon>
        <taxon>Insecta</taxon>
        <taxon>Pterygota</taxon>
        <taxon>Neoptera</taxon>
        <taxon>Endopterygota</taxon>
        <taxon>Lepidoptera</taxon>
        <taxon>Glossata</taxon>
        <taxon>Ditrysia</taxon>
        <taxon>Geometroidea</taxon>
        <taxon>Geometridae</taxon>
        <taxon>Larentiinae</taxon>
        <taxon>Operophtera</taxon>
    </lineage>
</organism>
<dbReference type="PANTHER" id="PTHR11289:SF0">
    <property type="entry name" value="BREAST CANCER TYPE 2 SUSCEPTIBILITY PROTEIN"/>
    <property type="match status" value="1"/>
</dbReference>
<feature type="domain" description="BRCA2 OB3" evidence="5">
    <location>
        <begin position="1741"/>
        <end position="1881"/>
    </location>
</feature>
<dbReference type="GO" id="GO:0005634">
    <property type="term" value="C:nucleus"/>
    <property type="evidence" value="ECO:0007669"/>
    <property type="project" value="TreeGrafter"/>
</dbReference>
<gene>
    <name evidence="7" type="ORF">OBRU01_20296</name>
</gene>
<dbReference type="Pfam" id="PF09104">
    <property type="entry name" value="BRCA-2_OB3"/>
    <property type="match status" value="1"/>
</dbReference>